<reference evidence="4 5" key="1">
    <citation type="journal article" date="2013" name="Genome Announc.">
        <title>Complete genome sequence of Simiduia agarivorans SA1(T), a marine bacterium able to degrade a variety of polysaccharides.</title>
        <authorList>
            <person name="Lin S.Y."/>
            <person name="Shieh W.Y."/>
            <person name="Chen J.S."/>
            <person name="Tang S.L."/>
        </authorList>
    </citation>
    <scope>NUCLEOTIDE SEQUENCE [LARGE SCALE GENOMIC DNA]</scope>
    <source>
        <strain evidence="5">DSM 21679 / JCM 13881 / BCRC 17597 / SA1</strain>
    </source>
</reference>
<dbReference type="HOGENOM" id="CLU_930878_0_0_6"/>
<evidence type="ECO:0000259" key="3">
    <source>
        <dbReference type="Pfam" id="PF05368"/>
    </source>
</evidence>
<protein>
    <submittedName>
        <fullName evidence="4">Nmra family protein</fullName>
    </submittedName>
</protein>
<dbReference type="InterPro" id="IPR008030">
    <property type="entry name" value="NmrA-like"/>
</dbReference>
<organism evidence="4 5">
    <name type="scientific">Simiduia agarivorans (strain DSM 21679 / JCM 13881 / BCRC 17597 / SA1)</name>
    <dbReference type="NCBI Taxonomy" id="1117647"/>
    <lineage>
        <taxon>Bacteria</taxon>
        <taxon>Pseudomonadati</taxon>
        <taxon>Pseudomonadota</taxon>
        <taxon>Gammaproteobacteria</taxon>
        <taxon>Cellvibrionales</taxon>
        <taxon>Cellvibrionaceae</taxon>
        <taxon>Simiduia</taxon>
    </lineage>
</organism>
<dbReference type="Gene3D" id="3.40.50.720">
    <property type="entry name" value="NAD(P)-binding Rossmann-like Domain"/>
    <property type="match status" value="1"/>
</dbReference>
<dbReference type="eggNOG" id="COG0702">
    <property type="taxonomic scope" value="Bacteria"/>
</dbReference>
<evidence type="ECO:0000256" key="2">
    <source>
        <dbReference type="ARBA" id="ARBA00022857"/>
    </source>
</evidence>
<feature type="domain" description="NmrA-like" evidence="3">
    <location>
        <begin position="2"/>
        <end position="239"/>
    </location>
</feature>
<dbReference type="OrthoDB" id="109735at2"/>
<sequence length="283" mass="31686">MKNISIIGGTGMLGAPVAREFARRGFAVKIITRNAIAACKALGADFEYLEGDLFQASFLSEALADCDGLHINMSGQCKATYYKNHVVATQRILQAISHRPPECISMISSASVYPEQTDRWDTLYKLEAERLLIHSGIPYLVFMPSWFMESLPLFIQDGKLIQIGPSVQPIHWLAAQDYARLVVDCFQNPRCRNQRLPIYGPEGITMHQALAAFSASREIPLQKMPVWLAKVFGKLTGDDRLIDVADLLVHYEKWGEKDIPNALRTHTTLSQWISHSIATAEPE</sequence>
<keyword evidence="2" id="KW-0521">NADP</keyword>
<dbReference type="SUPFAM" id="SSF51735">
    <property type="entry name" value="NAD(P)-binding Rossmann-fold domains"/>
    <property type="match status" value="1"/>
</dbReference>
<evidence type="ECO:0000313" key="5">
    <source>
        <dbReference type="Proteomes" id="UP000000466"/>
    </source>
</evidence>
<dbReference type="PANTHER" id="PTHR42748:SF7">
    <property type="entry name" value="NMRA LIKE REDOX SENSOR 1-RELATED"/>
    <property type="match status" value="1"/>
</dbReference>
<dbReference type="InterPro" id="IPR051164">
    <property type="entry name" value="NmrA-like_oxidored"/>
</dbReference>
<evidence type="ECO:0000313" key="4">
    <source>
        <dbReference type="EMBL" id="AFU98250.1"/>
    </source>
</evidence>
<gene>
    <name evidence="4" type="ordered locus">M5M_05225</name>
</gene>
<keyword evidence="5" id="KW-1185">Reference proteome</keyword>
<dbReference type="RefSeq" id="WP_015046423.1">
    <property type="nucleotide sequence ID" value="NC_018868.3"/>
</dbReference>
<dbReference type="PANTHER" id="PTHR42748">
    <property type="entry name" value="NITROGEN METABOLITE REPRESSION PROTEIN NMRA FAMILY MEMBER"/>
    <property type="match status" value="1"/>
</dbReference>
<comment type="similarity">
    <text evidence="1">Belongs to the NmrA-type oxidoreductase family.</text>
</comment>
<evidence type="ECO:0000256" key="1">
    <source>
        <dbReference type="ARBA" id="ARBA00006328"/>
    </source>
</evidence>
<dbReference type="Pfam" id="PF05368">
    <property type="entry name" value="NmrA"/>
    <property type="match status" value="1"/>
</dbReference>
<proteinExistence type="inferred from homology"/>
<dbReference type="InterPro" id="IPR036291">
    <property type="entry name" value="NAD(P)-bd_dom_sf"/>
</dbReference>
<dbReference type="STRING" id="1117647.M5M_05225"/>
<dbReference type="EMBL" id="CP003746">
    <property type="protein sequence ID" value="AFU98250.1"/>
    <property type="molecule type" value="Genomic_DNA"/>
</dbReference>
<dbReference type="KEGG" id="saga:M5M_05225"/>
<dbReference type="Proteomes" id="UP000000466">
    <property type="component" value="Chromosome"/>
</dbReference>
<accession>K4KJ84</accession>
<name>K4KJ84_SIMAS</name>
<dbReference type="AlphaFoldDB" id="K4KJ84"/>